<dbReference type="AlphaFoldDB" id="A0A1Q8CR07"/>
<keyword evidence="4 5" id="KW-0472">Membrane</keyword>
<feature type="transmembrane region" description="Helical" evidence="5">
    <location>
        <begin position="364"/>
        <end position="386"/>
    </location>
</feature>
<dbReference type="GO" id="GO:0005886">
    <property type="term" value="C:plasma membrane"/>
    <property type="evidence" value="ECO:0007669"/>
    <property type="project" value="UniProtKB-SubCell"/>
</dbReference>
<feature type="domain" description="Major facilitator superfamily (MFS) profile" evidence="6">
    <location>
        <begin position="1"/>
        <end position="390"/>
    </location>
</feature>
<evidence type="ECO:0000313" key="7">
    <source>
        <dbReference type="EMBL" id="OLF16767.1"/>
    </source>
</evidence>
<protein>
    <submittedName>
        <fullName evidence="7">MFS transporter</fullName>
    </submittedName>
</protein>
<feature type="transmembrane region" description="Helical" evidence="5">
    <location>
        <begin position="135"/>
        <end position="155"/>
    </location>
</feature>
<feature type="transmembrane region" description="Helical" evidence="5">
    <location>
        <begin position="48"/>
        <end position="69"/>
    </location>
</feature>
<dbReference type="STRING" id="1912961.BU204_14980"/>
<accession>A0A1Q8CR07</accession>
<dbReference type="Proteomes" id="UP000185596">
    <property type="component" value="Unassembled WGS sequence"/>
</dbReference>
<dbReference type="SUPFAM" id="SSF103473">
    <property type="entry name" value="MFS general substrate transporter"/>
    <property type="match status" value="1"/>
</dbReference>
<dbReference type="Gene3D" id="1.20.1250.20">
    <property type="entry name" value="MFS general substrate transporter like domains"/>
    <property type="match status" value="1"/>
</dbReference>
<organism evidence="7 8">
    <name type="scientific">Actinophytocola xanthii</name>
    <dbReference type="NCBI Taxonomy" id="1912961"/>
    <lineage>
        <taxon>Bacteria</taxon>
        <taxon>Bacillati</taxon>
        <taxon>Actinomycetota</taxon>
        <taxon>Actinomycetes</taxon>
        <taxon>Pseudonocardiales</taxon>
        <taxon>Pseudonocardiaceae</taxon>
    </lineage>
</organism>
<feature type="transmembrane region" description="Helical" evidence="5">
    <location>
        <begin position="251"/>
        <end position="269"/>
    </location>
</feature>
<keyword evidence="2 5" id="KW-0812">Transmembrane</keyword>
<dbReference type="PANTHER" id="PTHR23534:SF1">
    <property type="entry name" value="MAJOR FACILITATOR SUPERFAMILY PROTEIN"/>
    <property type="match status" value="1"/>
</dbReference>
<evidence type="ECO:0000256" key="2">
    <source>
        <dbReference type="ARBA" id="ARBA00022692"/>
    </source>
</evidence>
<evidence type="ECO:0000256" key="3">
    <source>
        <dbReference type="ARBA" id="ARBA00022989"/>
    </source>
</evidence>
<feature type="transmembrane region" description="Helical" evidence="5">
    <location>
        <begin position="281"/>
        <end position="301"/>
    </location>
</feature>
<dbReference type="PROSITE" id="PS50850">
    <property type="entry name" value="MFS"/>
    <property type="match status" value="1"/>
</dbReference>
<keyword evidence="3 5" id="KW-1133">Transmembrane helix</keyword>
<proteinExistence type="predicted"/>
<dbReference type="Pfam" id="PF07690">
    <property type="entry name" value="MFS_1"/>
    <property type="match status" value="1"/>
</dbReference>
<evidence type="ECO:0000256" key="1">
    <source>
        <dbReference type="ARBA" id="ARBA00004651"/>
    </source>
</evidence>
<dbReference type="GO" id="GO:0022857">
    <property type="term" value="F:transmembrane transporter activity"/>
    <property type="evidence" value="ECO:0007669"/>
    <property type="project" value="InterPro"/>
</dbReference>
<evidence type="ECO:0000256" key="5">
    <source>
        <dbReference type="SAM" id="Phobius"/>
    </source>
</evidence>
<dbReference type="InterPro" id="IPR011701">
    <property type="entry name" value="MFS"/>
</dbReference>
<sequence length="390" mass="38587">MTVTTTTTRRSMLPLFAGVASMNTAMVGASTAGTLLAAAAAGSGWSGLPSACGVLGSALGTLGAGTVMARRGSRPVLLAMYGLAVAGALVAFAAAAGTVFAVLLVGMVLVGIGNGAAQLSRYVAAELYPVRRRGFGLSVIVWAGTVGAVAGPALLAPGARVGEWLGLPALAGPVLVAAVASGLALLATATLPRVPPPPARPRLSAVTAFAALRRPVVLTPLVAMVAAQLAMVAVMTMTPLQLEHHGHGLDVVGWTLAAHMIGMFALAPLSGRIADRLGGRVTIGLGIGALVLAAAASAPAGGVELSFGLFLLGYGWNLVFVGGSSLLSRDLPAEERIQLQGVVDAVVWGSSALASLAAGTLFHAGGYALVAVVGGLVAVAPVVLLARRNG</sequence>
<gene>
    <name evidence="7" type="ORF">BU204_14980</name>
</gene>
<dbReference type="PANTHER" id="PTHR23534">
    <property type="entry name" value="MFS PERMEASE"/>
    <property type="match status" value="1"/>
</dbReference>
<dbReference type="InterPro" id="IPR020846">
    <property type="entry name" value="MFS_dom"/>
</dbReference>
<evidence type="ECO:0000259" key="6">
    <source>
        <dbReference type="PROSITE" id="PS50850"/>
    </source>
</evidence>
<comment type="caution">
    <text evidence="7">The sequence shown here is derived from an EMBL/GenBank/DDBJ whole genome shotgun (WGS) entry which is preliminary data.</text>
</comment>
<reference evidence="7 8" key="1">
    <citation type="submission" date="2016-12" db="EMBL/GenBank/DDBJ databases">
        <title>The draft genome sequence of Actinophytocola sp. 11-183.</title>
        <authorList>
            <person name="Wang W."/>
            <person name="Yuan L."/>
        </authorList>
    </citation>
    <scope>NUCLEOTIDE SEQUENCE [LARGE SCALE GENOMIC DNA]</scope>
    <source>
        <strain evidence="7 8">11-183</strain>
    </source>
</reference>
<keyword evidence="8" id="KW-1185">Reference proteome</keyword>
<dbReference type="EMBL" id="MSIE01000025">
    <property type="protein sequence ID" value="OLF16767.1"/>
    <property type="molecule type" value="Genomic_DNA"/>
</dbReference>
<feature type="transmembrane region" description="Helical" evidence="5">
    <location>
        <begin position="76"/>
        <end position="94"/>
    </location>
</feature>
<feature type="transmembrane region" description="Helical" evidence="5">
    <location>
        <begin position="100"/>
        <end position="123"/>
    </location>
</feature>
<feature type="transmembrane region" description="Helical" evidence="5">
    <location>
        <begin position="175"/>
        <end position="194"/>
    </location>
</feature>
<dbReference type="InterPro" id="IPR036259">
    <property type="entry name" value="MFS_trans_sf"/>
</dbReference>
<dbReference type="OrthoDB" id="9776171at2"/>
<feature type="transmembrane region" description="Helical" evidence="5">
    <location>
        <begin position="215"/>
        <end position="239"/>
    </location>
</feature>
<dbReference type="RefSeq" id="WP_075126277.1">
    <property type="nucleotide sequence ID" value="NZ_MSIE01000025.1"/>
</dbReference>
<evidence type="ECO:0000256" key="4">
    <source>
        <dbReference type="ARBA" id="ARBA00023136"/>
    </source>
</evidence>
<name>A0A1Q8CR07_9PSEU</name>
<comment type="subcellular location">
    <subcellularLocation>
        <location evidence="1">Cell membrane</location>
        <topology evidence="1">Multi-pass membrane protein</topology>
    </subcellularLocation>
</comment>
<evidence type="ECO:0000313" key="8">
    <source>
        <dbReference type="Proteomes" id="UP000185596"/>
    </source>
</evidence>